<evidence type="ECO:0000256" key="1">
    <source>
        <dbReference type="ARBA" id="ARBA00022596"/>
    </source>
</evidence>
<organism evidence="5 6">
    <name type="scientific">Shewanella bicestrii</name>
    <dbReference type="NCBI Taxonomy" id="2018305"/>
    <lineage>
        <taxon>Bacteria</taxon>
        <taxon>Pseudomonadati</taxon>
        <taxon>Pseudomonadota</taxon>
        <taxon>Gammaproteobacteria</taxon>
        <taxon>Alteromonadales</taxon>
        <taxon>Shewanellaceae</taxon>
        <taxon>Shewanella</taxon>
    </lineage>
</organism>
<accession>A0A220UN52</accession>
<dbReference type="InterPro" id="IPR000688">
    <property type="entry name" value="HypA/HybF"/>
</dbReference>
<evidence type="ECO:0000256" key="2">
    <source>
        <dbReference type="ARBA" id="ARBA00022723"/>
    </source>
</evidence>
<name>A0A220UN52_9GAMM</name>
<dbReference type="NCBIfam" id="TIGR00100">
    <property type="entry name" value="hypA"/>
    <property type="match status" value="1"/>
</dbReference>
<dbReference type="PANTHER" id="PTHR34535:SF3">
    <property type="entry name" value="HYDROGENASE MATURATION FACTOR HYPA"/>
    <property type="match status" value="1"/>
</dbReference>
<dbReference type="Gene3D" id="3.30.2320.80">
    <property type="match status" value="1"/>
</dbReference>
<keyword evidence="2 4" id="KW-0479">Metal-binding</keyword>
<dbReference type="Proteomes" id="UP000198367">
    <property type="component" value="Chromosome"/>
</dbReference>
<dbReference type="EMBL" id="CP022358">
    <property type="protein sequence ID" value="ASK69430.1"/>
    <property type="molecule type" value="Genomic_DNA"/>
</dbReference>
<dbReference type="PIRSF" id="PIRSF004761">
    <property type="entry name" value="Hydrgn_mat_HypA"/>
    <property type="match status" value="1"/>
</dbReference>
<evidence type="ECO:0000313" key="5">
    <source>
        <dbReference type="EMBL" id="ASK69430.1"/>
    </source>
</evidence>
<dbReference type="Pfam" id="PF01155">
    <property type="entry name" value="HypA"/>
    <property type="match status" value="1"/>
</dbReference>
<reference evidence="5 6" key="1">
    <citation type="submission" date="2017-07" db="EMBL/GenBank/DDBJ databases">
        <title>Phenotypical and genomic characterization of a clinical isolate of Shewanella bicestrii sp. nov. producing an extended-spectrum beta-lactamase and a new oxacillinase variant.</title>
        <authorList>
            <person name="Jousset A.B."/>
            <person name="Bonnin R.A."/>
            <person name="Girlich D."/>
            <person name="Dabos L."/>
            <person name="Potron A."/>
            <person name="Dortet L."/>
            <person name="Glaser P."/>
            <person name="Naas T."/>
        </authorList>
    </citation>
    <scope>NUCLEOTIDE SEQUENCE [LARGE SCALE GENOMIC DNA]</scope>
    <source>
        <strain evidence="5 6">JAB-1</strain>
    </source>
</reference>
<dbReference type="KEGG" id="sbj:CF168_11395"/>
<evidence type="ECO:0000256" key="3">
    <source>
        <dbReference type="ARBA" id="ARBA00022833"/>
    </source>
</evidence>
<dbReference type="GO" id="GO:0008270">
    <property type="term" value="F:zinc ion binding"/>
    <property type="evidence" value="ECO:0007669"/>
    <property type="project" value="UniProtKB-UniRule"/>
</dbReference>
<gene>
    <name evidence="4" type="primary">hypA</name>
    <name evidence="5" type="ORF">CF168_11395</name>
</gene>
<feature type="binding site" evidence="4">
    <location>
        <position position="2"/>
    </location>
    <ligand>
        <name>Ni(2+)</name>
        <dbReference type="ChEBI" id="CHEBI:49786"/>
    </ligand>
</feature>
<dbReference type="AlphaFoldDB" id="A0A220UN52"/>
<dbReference type="HAMAP" id="MF_00213">
    <property type="entry name" value="HypA_HybF"/>
    <property type="match status" value="1"/>
</dbReference>
<protein>
    <recommendedName>
        <fullName evidence="4">Hydrogenase maturation factor HypA</fullName>
    </recommendedName>
</protein>
<sequence>MHEYSIVSALIEQCEQHAKANRANKITRVNIKLGVMSGVEPALLETAFETFKLDGICRDAELRMTLQPLVIACLDCQQESELAERSIVCPACHSYHTRVLDGEDMLLMQLEMEQEDER</sequence>
<comment type="similarity">
    <text evidence="4">Belongs to the HypA/HybF family.</text>
</comment>
<feature type="binding site" evidence="4">
    <location>
        <position position="73"/>
    </location>
    <ligand>
        <name>Zn(2+)</name>
        <dbReference type="ChEBI" id="CHEBI:29105"/>
    </ligand>
</feature>
<feature type="binding site" evidence="4">
    <location>
        <position position="89"/>
    </location>
    <ligand>
        <name>Zn(2+)</name>
        <dbReference type="ChEBI" id="CHEBI:29105"/>
    </ligand>
</feature>
<dbReference type="GO" id="GO:0051604">
    <property type="term" value="P:protein maturation"/>
    <property type="evidence" value="ECO:0007669"/>
    <property type="project" value="InterPro"/>
</dbReference>
<dbReference type="RefSeq" id="WP_089067916.1">
    <property type="nucleotide sequence ID" value="NZ_CP022358.1"/>
</dbReference>
<keyword evidence="1 4" id="KW-0533">Nickel</keyword>
<dbReference type="GO" id="GO:0016151">
    <property type="term" value="F:nickel cation binding"/>
    <property type="evidence" value="ECO:0007669"/>
    <property type="project" value="UniProtKB-UniRule"/>
</dbReference>
<dbReference type="NCBIfam" id="NF001839">
    <property type="entry name" value="PRK00564.1"/>
    <property type="match status" value="1"/>
</dbReference>
<keyword evidence="3 4" id="KW-0862">Zinc</keyword>
<evidence type="ECO:0000313" key="6">
    <source>
        <dbReference type="Proteomes" id="UP000198367"/>
    </source>
</evidence>
<feature type="binding site" evidence="4">
    <location>
        <position position="76"/>
    </location>
    <ligand>
        <name>Zn(2+)</name>
        <dbReference type="ChEBI" id="CHEBI:29105"/>
    </ligand>
</feature>
<evidence type="ECO:0000256" key="4">
    <source>
        <dbReference type="HAMAP-Rule" id="MF_00213"/>
    </source>
</evidence>
<comment type="function">
    <text evidence="4">Involved in the maturation of [NiFe] hydrogenases. Required for nickel insertion into the metal center of the hydrogenase.</text>
</comment>
<keyword evidence="6" id="KW-1185">Reference proteome</keyword>
<proteinExistence type="inferred from homology"/>
<feature type="binding site" evidence="4">
    <location>
        <position position="92"/>
    </location>
    <ligand>
        <name>Zn(2+)</name>
        <dbReference type="ChEBI" id="CHEBI:29105"/>
    </ligand>
</feature>
<dbReference type="PANTHER" id="PTHR34535">
    <property type="entry name" value="HYDROGENASE MATURATION FACTOR HYPA"/>
    <property type="match status" value="1"/>
</dbReference>